<organism evidence="2 3">
    <name type="scientific">Candidatus Berkelbacteria bacterium RBG_13_40_8</name>
    <dbReference type="NCBI Taxonomy" id="1797467"/>
    <lineage>
        <taxon>Bacteria</taxon>
        <taxon>Candidatus Berkelbacteria</taxon>
    </lineage>
</organism>
<reference evidence="2 3" key="1">
    <citation type="journal article" date="2016" name="Nat. Commun.">
        <title>Thousands of microbial genomes shed light on interconnected biogeochemical processes in an aquifer system.</title>
        <authorList>
            <person name="Anantharaman K."/>
            <person name="Brown C.T."/>
            <person name="Hug L.A."/>
            <person name="Sharon I."/>
            <person name="Castelle C.J."/>
            <person name="Probst A.J."/>
            <person name="Thomas B.C."/>
            <person name="Singh A."/>
            <person name="Wilkins M.J."/>
            <person name="Karaoz U."/>
            <person name="Brodie E.L."/>
            <person name="Williams K.H."/>
            <person name="Hubbard S.S."/>
            <person name="Banfield J.F."/>
        </authorList>
    </citation>
    <scope>NUCLEOTIDE SEQUENCE [LARGE SCALE GENOMIC DNA]</scope>
</reference>
<dbReference type="Proteomes" id="UP000178764">
    <property type="component" value="Unassembled WGS sequence"/>
</dbReference>
<evidence type="ECO:0008006" key="4">
    <source>
        <dbReference type="Google" id="ProtNLM"/>
    </source>
</evidence>
<keyword evidence="1" id="KW-1133">Transmembrane helix</keyword>
<keyword evidence="1" id="KW-0812">Transmembrane</keyword>
<evidence type="ECO:0000313" key="2">
    <source>
        <dbReference type="EMBL" id="OGD56731.1"/>
    </source>
</evidence>
<gene>
    <name evidence="2" type="ORF">A2V71_04280</name>
</gene>
<evidence type="ECO:0000256" key="1">
    <source>
        <dbReference type="SAM" id="Phobius"/>
    </source>
</evidence>
<sequence>MLSKRFKKSFTLIEVLIATLIFVIFAGSVIALFSLNSKNTVVNKHRLEAANLAREGIDLVSQVRETALLKNEDKDWTSGCWNINNGTKILTYGTYGTYGSCVNTWRLENQADQKIYFNEEDSTISDTSSVGSIEFTRAINVEDAEPPGNKKITVSVSWEDYDIIRSIRNVTYLSRWQ</sequence>
<evidence type="ECO:0000313" key="3">
    <source>
        <dbReference type="Proteomes" id="UP000178764"/>
    </source>
</evidence>
<keyword evidence="1" id="KW-0472">Membrane</keyword>
<dbReference type="Pfam" id="PF07963">
    <property type="entry name" value="N_methyl"/>
    <property type="match status" value="1"/>
</dbReference>
<protein>
    <recommendedName>
        <fullName evidence="4">Type II secretion system protein</fullName>
    </recommendedName>
</protein>
<feature type="transmembrane region" description="Helical" evidence="1">
    <location>
        <begin position="12"/>
        <end position="35"/>
    </location>
</feature>
<name>A0A1F5DNY9_9BACT</name>
<comment type="caution">
    <text evidence="2">The sequence shown here is derived from an EMBL/GenBank/DDBJ whole genome shotgun (WGS) entry which is preliminary data.</text>
</comment>
<dbReference type="InterPro" id="IPR012902">
    <property type="entry name" value="N_methyl_site"/>
</dbReference>
<dbReference type="AlphaFoldDB" id="A0A1F5DNY9"/>
<dbReference type="EMBL" id="MEZT01000014">
    <property type="protein sequence ID" value="OGD56731.1"/>
    <property type="molecule type" value="Genomic_DNA"/>
</dbReference>
<proteinExistence type="predicted"/>
<accession>A0A1F5DNY9</accession>